<dbReference type="HOGENOM" id="CLU_072761_0_0_10"/>
<dbReference type="EMBL" id="CP002955">
    <property type="protein sequence ID" value="AEL24949.1"/>
    <property type="molecule type" value="Genomic_DNA"/>
</dbReference>
<keyword evidence="1" id="KW-1133">Transmembrane helix</keyword>
<proteinExistence type="predicted"/>
<evidence type="ECO:0000313" key="3">
    <source>
        <dbReference type="Proteomes" id="UP000001635"/>
    </source>
</evidence>
<feature type="transmembrane region" description="Helical" evidence="1">
    <location>
        <begin position="194"/>
        <end position="217"/>
    </location>
</feature>
<evidence type="ECO:0000256" key="1">
    <source>
        <dbReference type="SAM" id="Phobius"/>
    </source>
</evidence>
<keyword evidence="1" id="KW-0472">Membrane</keyword>
<evidence type="ECO:0000313" key="2">
    <source>
        <dbReference type="EMBL" id="AEL24949.1"/>
    </source>
</evidence>
<sequence length="230" mass="26309">MKFFIPTKKLQKAFLVAILLLLILNILSIFLAINHDQNNSLGSFLILLFDFNQEANIPSLFSTLQFLVASLLLLIIALFKKSNGKKHWGWLGISLLFFLLMLDEAASIHEFLFTFLQEKYHNSTLFYYISLLVFGLVLVGMALIYIPFFNHLNKRLLTGMLLSMGIFLLGAIVFESIGKNVFDTYGLSFGYRLIYTIEETLEMLGLAIFINVLNWYIGIKMQKISIVLTV</sequence>
<organism evidence="2 3">
    <name type="scientific">Cyclobacterium marinum (strain ATCC 25205 / DSM 745 / LMG 13164 / NCIMB 1802)</name>
    <name type="common">Flectobacillus marinus</name>
    <dbReference type="NCBI Taxonomy" id="880070"/>
    <lineage>
        <taxon>Bacteria</taxon>
        <taxon>Pseudomonadati</taxon>
        <taxon>Bacteroidota</taxon>
        <taxon>Cytophagia</taxon>
        <taxon>Cytophagales</taxon>
        <taxon>Cyclobacteriaceae</taxon>
        <taxon>Cyclobacterium</taxon>
    </lineage>
</organism>
<name>G0IY45_CYCMS</name>
<feature type="transmembrane region" description="Helical" evidence="1">
    <location>
        <begin position="156"/>
        <end position="174"/>
    </location>
</feature>
<keyword evidence="1" id="KW-0812">Transmembrane</keyword>
<keyword evidence="3" id="KW-1185">Reference proteome</keyword>
<feature type="transmembrane region" description="Helical" evidence="1">
    <location>
        <begin position="125"/>
        <end position="149"/>
    </location>
</feature>
<dbReference type="RefSeq" id="WP_014019246.1">
    <property type="nucleotide sequence ID" value="NC_015914.1"/>
</dbReference>
<accession>G0IY45</accession>
<dbReference type="AlphaFoldDB" id="G0IY45"/>
<feature type="transmembrane region" description="Helical" evidence="1">
    <location>
        <begin position="56"/>
        <end position="79"/>
    </location>
</feature>
<reference evidence="3" key="1">
    <citation type="submission" date="2011-07" db="EMBL/GenBank/DDBJ databases">
        <title>The complete genome of Cyclobacterium marinum DSM 745.</title>
        <authorList>
            <person name="Lucas S."/>
            <person name="Han J."/>
            <person name="Lapidus A."/>
            <person name="Bruce D."/>
            <person name="Goodwin L."/>
            <person name="Pitluck S."/>
            <person name="Peters L."/>
            <person name="Kyrpides N."/>
            <person name="Mavromatis K."/>
            <person name="Ivanova N."/>
            <person name="Ovchinnikova G."/>
            <person name="Chertkov O."/>
            <person name="Detter J.C."/>
            <person name="Tapia R."/>
            <person name="Han C."/>
            <person name="Land M."/>
            <person name="Hauser L."/>
            <person name="Markowitz V."/>
            <person name="Cheng J.-F."/>
            <person name="Hugenholtz P."/>
            <person name="Woyke T."/>
            <person name="Wu D."/>
            <person name="Tindall B."/>
            <person name="Schuetze A."/>
            <person name="Brambilla E."/>
            <person name="Klenk H.-P."/>
            <person name="Eisen J.A."/>
        </authorList>
    </citation>
    <scope>NUCLEOTIDE SEQUENCE [LARGE SCALE GENOMIC DNA]</scope>
    <source>
        <strain evidence="3">ATCC 25205 / DSM 745 / LMG 13164 / NCIMB 1802</strain>
    </source>
</reference>
<protein>
    <submittedName>
        <fullName evidence="2">Multidrug resistance protein (Efflux pump/antiporter)</fullName>
    </submittedName>
</protein>
<feature type="transmembrane region" description="Helical" evidence="1">
    <location>
        <begin position="91"/>
        <end position="113"/>
    </location>
</feature>
<dbReference type="Proteomes" id="UP000001635">
    <property type="component" value="Chromosome"/>
</dbReference>
<gene>
    <name evidence="2" type="ordered locus">Cycma_1177</name>
</gene>
<dbReference type="STRING" id="880070.Cycma_1177"/>
<dbReference type="KEGG" id="cmr:Cycma_1177"/>
<dbReference type="OrthoDB" id="850482at2"/>
<dbReference type="eggNOG" id="ENOG5031B6Q">
    <property type="taxonomic scope" value="Bacteria"/>
</dbReference>